<reference evidence="2 3" key="1">
    <citation type="submission" date="2014-11" db="EMBL/GenBank/DDBJ databases">
        <authorList>
            <person name="Zhu J."/>
            <person name="Qi W."/>
            <person name="Song R."/>
        </authorList>
    </citation>
    <scope>NUCLEOTIDE SEQUENCE [LARGE SCALE GENOMIC DNA]</scope>
</reference>
<gene>
    <name evidence="2" type="ORF">Vbra_13384</name>
</gene>
<feature type="region of interest" description="Disordered" evidence="1">
    <location>
        <begin position="1185"/>
        <end position="1251"/>
    </location>
</feature>
<feature type="compositionally biased region" description="Basic residues" evidence="1">
    <location>
        <begin position="441"/>
        <end position="452"/>
    </location>
</feature>
<accession>A0A0G4EUA0</accession>
<protein>
    <submittedName>
        <fullName evidence="2">Uncharacterized protein</fullName>
    </submittedName>
</protein>
<feature type="region of interest" description="Disordered" evidence="1">
    <location>
        <begin position="728"/>
        <end position="766"/>
    </location>
</feature>
<feature type="region of interest" description="Disordered" evidence="1">
    <location>
        <begin position="432"/>
        <end position="458"/>
    </location>
</feature>
<feature type="region of interest" description="Disordered" evidence="1">
    <location>
        <begin position="978"/>
        <end position="1005"/>
    </location>
</feature>
<evidence type="ECO:0000313" key="3">
    <source>
        <dbReference type="Proteomes" id="UP000041254"/>
    </source>
</evidence>
<name>A0A0G4EUA0_VITBC</name>
<evidence type="ECO:0000256" key="1">
    <source>
        <dbReference type="SAM" id="MobiDB-lite"/>
    </source>
</evidence>
<sequence length="1251" mass="135358">MRSSRLCCSKLQIPAPSRVRRQLDKVRSDAENVALLNEVVRERVGLRLDLAAKPKKALRVVGGASDSAPVYLGPPPSWDAADIALAPPPHSNAHKRPRTSAVSAVSGSGAGPVVDMSGGQTSMAIPGGQEVTQIGQLWPMVSRIHPTKLCPLVKALISRQVDMAPLWRSLAMATEESALRQSPDQLAQLLFCFTRLAVQKGELESGWFGSLLKRLSLAVRHQMDKDMWANPLVVFAMKEYALVGYRVELEDVYQAVVRHVVTRKDNTHKKYSASELAALAPSLSSLGLHGPLYRSFWLYLEAALRGNASSFDNLHVLSLLESLANPRPRSAPTLPPAATKGQPSGSLIATGGRTVARRGSTSSRSMDQEAPAAAAAGGWGYPSGDVVRLVEYIGCVLVPLRWSGMTDGQRGRVVEVMKHPCWQHMQWIFQELSSPPPPAQPHRKQRSSSRRSTHSDAPSLFALPLPEFIQRIVTGGHHTRGSSGAGSETAIAIAIAGEKSMGGNGGDGEERGKLTYLEHFSVFGRDAERVAVKDRRSRELIALAEDLQQQAASGGRAADAIATDRSAMKSLYGARLPVLWHLPRERLKSFLYTIRSSQVAYHVNQTALDSAGLAYTPSAAIGRSRGSVWGGIKGHKDDKHARWYVSQLVECVIDRHESMKVTDLASCLNGFGKIHQRSLLCPADGRRLLRTLMPAINERTLDLTAKALTDVLNGMSLLYPLLFHTPPKSKREASSEEAAGAAKPWTPYPMIPVDGHEGKGASSGGDGEFVLGEGAMVGLIDGLATHATKILDMDAVPSEGLVKIAASLQRLIPPKLIHRYAKPHNPTRGASPPGGWRRRRAFDAAKDRGSPLGYRPSCAVLDALEDAIQRNANRLQLEETARTLHSLSSMRLSDRPVFATLQSRVAELLPVTAADRPSVECVMSFMRSYTSRNASTQPQPQTAFHAVTHWLDRHTDALPPSAVPLAALTYVRMATIPPPAQQARPPSSPPRPRAPPKLQRDAPRGTVCVKWGKKGKVYRLLQAKHAAMTVDGQGGEDGTSPMMVEEVITKLLQKASDDPTPLPPTDIYRLLQTAHALTSLPPSPSTGAPRPQPNTPRLVKRRRLPPEASGVSAGGFRLADRSPVRLLCDQLSRRCEQQLLQQKSDLPDWLLFRLALPAVHRPQFSISTDVAASLADERRRRMANTASSTADLLASSDTAGDNGGDGERSSLVGVAWAWQEASHEGEGEGGGDGEEGGEQGRVALRQQQEGG</sequence>
<feature type="compositionally biased region" description="Acidic residues" evidence="1">
    <location>
        <begin position="1227"/>
        <end position="1237"/>
    </location>
</feature>
<keyword evidence="3" id="KW-1185">Reference proteome</keyword>
<dbReference type="AlphaFoldDB" id="A0A0G4EUA0"/>
<proteinExistence type="predicted"/>
<dbReference type="EMBL" id="CDMY01000315">
    <property type="protein sequence ID" value="CEM01997.1"/>
    <property type="molecule type" value="Genomic_DNA"/>
</dbReference>
<feature type="compositionally biased region" description="Pro residues" evidence="1">
    <location>
        <begin position="978"/>
        <end position="995"/>
    </location>
</feature>
<dbReference type="VEuPathDB" id="CryptoDB:Vbra_13384"/>
<dbReference type="Proteomes" id="UP000041254">
    <property type="component" value="Unassembled WGS sequence"/>
</dbReference>
<organism evidence="2 3">
    <name type="scientific">Vitrella brassicaformis (strain CCMP3155)</name>
    <dbReference type="NCBI Taxonomy" id="1169540"/>
    <lineage>
        <taxon>Eukaryota</taxon>
        <taxon>Sar</taxon>
        <taxon>Alveolata</taxon>
        <taxon>Colpodellida</taxon>
        <taxon>Vitrellaceae</taxon>
        <taxon>Vitrella</taxon>
    </lineage>
</organism>
<feature type="compositionally biased region" description="Low complexity" evidence="1">
    <location>
        <begin position="1185"/>
        <end position="1199"/>
    </location>
</feature>
<dbReference type="InParanoid" id="A0A0G4EUA0"/>
<feature type="region of interest" description="Disordered" evidence="1">
    <location>
        <begin position="1078"/>
        <end position="1115"/>
    </location>
</feature>
<feature type="region of interest" description="Disordered" evidence="1">
    <location>
        <begin position="328"/>
        <end position="369"/>
    </location>
</feature>
<evidence type="ECO:0000313" key="2">
    <source>
        <dbReference type="EMBL" id="CEM01997.1"/>
    </source>
</evidence>